<feature type="region of interest" description="Disordered" evidence="1">
    <location>
        <begin position="1"/>
        <end position="39"/>
    </location>
</feature>
<keyword evidence="3" id="KW-1185">Reference proteome</keyword>
<dbReference type="AlphaFoldDB" id="A0A7W7VJT3"/>
<comment type="caution">
    <text evidence="2">The sequence shown here is derived from an EMBL/GenBank/DDBJ whole genome shotgun (WGS) entry which is preliminary data.</text>
</comment>
<protein>
    <submittedName>
        <fullName evidence="2">Uncharacterized protein</fullName>
    </submittedName>
</protein>
<reference evidence="2 3" key="1">
    <citation type="submission" date="2020-08" db="EMBL/GenBank/DDBJ databases">
        <title>Genomic Encyclopedia of Type Strains, Phase III (KMG-III): the genomes of soil and plant-associated and newly described type strains.</title>
        <authorList>
            <person name="Whitman W."/>
        </authorList>
    </citation>
    <scope>NUCLEOTIDE SEQUENCE [LARGE SCALE GENOMIC DNA]</scope>
    <source>
        <strain evidence="2 3">CECT 8840</strain>
    </source>
</reference>
<sequence length="39" mass="4274">MGDHEGKPLPPLEPFELGDTKQEPDSNPPPGKHEKPAQK</sequence>
<evidence type="ECO:0000256" key="1">
    <source>
        <dbReference type="SAM" id="MobiDB-lite"/>
    </source>
</evidence>
<evidence type="ECO:0000313" key="3">
    <source>
        <dbReference type="Proteomes" id="UP000552644"/>
    </source>
</evidence>
<organism evidence="2 3">
    <name type="scientific">Streptosporangium saharense</name>
    <dbReference type="NCBI Taxonomy" id="1706840"/>
    <lineage>
        <taxon>Bacteria</taxon>
        <taxon>Bacillati</taxon>
        <taxon>Actinomycetota</taxon>
        <taxon>Actinomycetes</taxon>
        <taxon>Streptosporangiales</taxon>
        <taxon>Streptosporangiaceae</taxon>
        <taxon>Streptosporangium</taxon>
    </lineage>
</organism>
<dbReference type="Proteomes" id="UP000552644">
    <property type="component" value="Unassembled WGS sequence"/>
</dbReference>
<accession>A0A7W7VJT3</accession>
<proteinExistence type="predicted"/>
<gene>
    <name evidence="2" type="ORF">FHS44_000059</name>
</gene>
<dbReference type="EMBL" id="JACHJP010000001">
    <property type="protein sequence ID" value="MBB4912987.1"/>
    <property type="molecule type" value="Genomic_DNA"/>
</dbReference>
<evidence type="ECO:0000313" key="2">
    <source>
        <dbReference type="EMBL" id="MBB4912987.1"/>
    </source>
</evidence>
<name>A0A7W7VJT3_9ACTN</name>